<accession>A0ABN9YGN1</accession>
<protein>
    <recommendedName>
        <fullName evidence="4">Exostosin GT47 domain-containing protein</fullName>
    </recommendedName>
</protein>
<keyword evidence="1" id="KW-0812">Transmembrane</keyword>
<evidence type="ECO:0008006" key="4">
    <source>
        <dbReference type="Google" id="ProtNLM"/>
    </source>
</evidence>
<proteinExistence type="predicted"/>
<evidence type="ECO:0000313" key="3">
    <source>
        <dbReference type="Proteomes" id="UP001189429"/>
    </source>
</evidence>
<evidence type="ECO:0000256" key="1">
    <source>
        <dbReference type="SAM" id="Phobius"/>
    </source>
</evidence>
<keyword evidence="1" id="KW-1133">Transmembrane helix</keyword>
<keyword evidence="3" id="KW-1185">Reference proteome</keyword>
<feature type="transmembrane region" description="Helical" evidence="1">
    <location>
        <begin position="35"/>
        <end position="57"/>
    </location>
</feature>
<name>A0ABN9YGN1_9DINO</name>
<dbReference type="Proteomes" id="UP001189429">
    <property type="component" value="Unassembled WGS sequence"/>
</dbReference>
<organism evidence="2 3">
    <name type="scientific">Prorocentrum cordatum</name>
    <dbReference type="NCBI Taxonomy" id="2364126"/>
    <lineage>
        <taxon>Eukaryota</taxon>
        <taxon>Sar</taxon>
        <taxon>Alveolata</taxon>
        <taxon>Dinophyceae</taxon>
        <taxon>Prorocentrales</taxon>
        <taxon>Prorocentraceae</taxon>
        <taxon>Prorocentrum</taxon>
    </lineage>
</organism>
<comment type="caution">
    <text evidence="2">The sequence shown here is derived from an EMBL/GenBank/DDBJ whole genome shotgun (WGS) entry which is preliminary data.</text>
</comment>
<reference evidence="2" key="1">
    <citation type="submission" date="2023-10" db="EMBL/GenBank/DDBJ databases">
        <authorList>
            <person name="Chen Y."/>
            <person name="Shah S."/>
            <person name="Dougan E. K."/>
            <person name="Thang M."/>
            <person name="Chan C."/>
        </authorList>
    </citation>
    <scope>NUCLEOTIDE SEQUENCE [LARGE SCALE GENOMIC DNA]</scope>
</reference>
<dbReference type="EMBL" id="CAUYUJ010022692">
    <property type="protein sequence ID" value="CAK0912038.1"/>
    <property type="molecule type" value="Genomic_DNA"/>
</dbReference>
<gene>
    <name evidence="2" type="ORF">PCOR1329_LOCUS85721</name>
</gene>
<keyword evidence="1" id="KW-0472">Membrane</keyword>
<evidence type="ECO:0000313" key="2">
    <source>
        <dbReference type="EMBL" id="CAK0912038.1"/>
    </source>
</evidence>
<sequence length="478" mass="54319">MHKMSDSGRYPGFVQFVGASSNSDEFANAPRRSFFTCWATGCTYLLVAISIVPWYLLYQKSIVSDGVARTGQDPIDVRNVDDVLHALREATHLRADSSASLHKWREAQKAMLERTLPIRAWLTPSNGTCLYKRSNGSCTNKASSPFEWTSPHSTDRGLADEAFFEHFMQRFRTEPNFYLGLVYLPIPWKSVAEDAPRRYHTQVPLKQTVQLLQYLDPDFRYFTVMVQGCAHDFGVDINWSNVLVFDSRGSDRTIPSGGLVNRVPIPLRYMEELPLMPVKSRQVFFAGSCSWNEIRMSLPSLVNVSENASSEYEWLLYECDDKLPYEIFVGHLRNATWAFCVAGTHPVSFVTYQALQVGSLPIIPYDMFSSSCTRHEWSCPSRSEAFIWLPYRDIGVRWLDFAVLLPKSELTNLAHIIDQMKADNVAKRLATVQKYRPLFTPVGLATYIEYILSVAQKSFGLSSVAGPDAYEFGRSTMF</sequence>